<evidence type="ECO:0000313" key="2">
    <source>
        <dbReference type="EMBL" id="QED46916.1"/>
    </source>
</evidence>
<accession>A0A5B8Z6A2</accession>
<keyword evidence="1" id="KW-0732">Signal</keyword>
<dbReference type="EMBL" id="CP042593">
    <property type="protein sequence ID" value="QED46916.1"/>
    <property type="molecule type" value="Genomic_DNA"/>
</dbReference>
<dbReference type="Proteomes" id="UP000321555">
    <property type="component" value="Chromosome"/>
</dbReference>
<dbReference type="KEGG" id="bda:FSZ17_06335"/>
<gene>
    <name evidence="2" type="ORF">FSZ17_06335</name>
</gene>
<reference evidence="3" key="1">
    <citation type="submission" date="2019-08" db="EMBL/GenBank/DDBJ databases">
        <authorList>
            <person name="Zheng X."/>
        </authorList>
    </citation>
    <scope>NUCLEOTIDE SEQUENCE [LARGE SCALE GENOMIC DNA]</scope>
    <source>
        <strain evidence="3">FJAT-25496</strain>
    </source>
</reference>
<name>A0A5B8Z6A2_CYTDA</name>
<keyword evidence="3" id="KW-1185">Reference proteome</keyword>
<evidence type="ECO:0000256" key="1">
    <source>
        <dbReference type="SAM" id="SignalP"/>
    </source>
</evidence>
<evidence type="ECO:0008006" key="4">
    <source>
        <dbReference type="Google" id="ProtNLM"/>
    </source>
</evidence>
<dbReference type="PROSITE" id="PS51257">
    <property type="entry name" value="PROKAR_LIPOPROTEIN"/>
    <property type="match status" value="1"/>
</dbReference>
<organism evidence="2 3">
    <name type="scientific">Cytobacillus dafuensis</name>
    <name type="common">Bacillus dafuensis</name>
    <dbReference type="NCBI Taxonomy" id="1742359"/>
    <lineage>
        <taxon>Bacteria</taxon>
        <taxon>Bacillati</taxon>
        <taxon>Bacillota</taxon>
        <taxon>Bacilli</taxon>
        <taxon>Bacillales</taxon>
        <taxon>Bacillaceae</taxon>
        <taxon>Cytobacillus</taxon>
    </lineage>
</organism>
<feature type="chain" id="PRO_5022662575" description="WxL domain-containing protein" evidence="1">
    <location>
        <begin position="25"/>
        <end position="89"/>
    </location>
</feature>
<sequence>MKMKKIIMSGALTLGCVLPISALAADNQDDSVKDKDGTEFIEATLSIPALQLEEGQLENAKNDMESGELVESTPATIVEEAISTAKDKE</sequence>
<proteinExistence type="predicted"/>
<evidence type="ECO:0000313" key="3">
    <source>
        <dbReference type="Proteomes" id="UP000321555"/>
    </source>
</evidence>
<dbReference type="RefSeq" id="WP_057775025.1">
    <property type="nucleotide sequence ID" value="NZ_CP042593.1"/>
</dbReference>
<dbReference type="STRING" id="1742359.GCA_001439625_04099"/>
<dbReference type="AlphaFoldDB" id="A0A5B8Z6A2"/>
<feature type="signal peptide" evidence="1">
    <location>
        <begin position="1"/>
        <end position="24"/>
    </location>
</feature>
<protein>
    <recommendedName>
        <fullName evidence="4">WxL domain-containing protein</fullName>
    </recommendedName>
</protein>